<dbReference type="InterPro" id="IPR011990">
    <property type="entry name" value="TPR-like_helical_dom_sf"/>
</dbReference>
<dbReference type="Gene3D" id="1.25.40.10">
    <property type="entry name" value="Tetratricopeptide repeat domain"/>
    <property type="match status" value="3"/>
</dbReference>
<evidence type="ECO:0000256" key="1">
    <source>
        <dbReference type="PROSITE-ProRule" id="PRU00339"/>
    </source>
</evidence>
<sequence>MKITRLLTILASMAAPFSSGLLAQDYPLSENLWTNPEFQNRFLGSYGFDTSITPKITADEQEIFKQLVPLMQNNANAAIQQLRSAITNESSAALDYTLGNLYAQENQVSNAIRSYQTAIRKFPNFYRAYKNLALVMVNEGRYEEAVPFLLKGLELGGTDGALYGPLGLAYLNLEKPKSALTAYDNALLFAPDSLQWQQGKLRCLMDLNLYKESAGMLEEMILEDSQNQNYWKWQANAFLSEDDMAKASANLEILKRLGNADGASLGLLGDIYLNEGMTQMALENYLLAADQESLSSARLIRTAHSFASRRLWNEASTYLDKTKSRLDSLSPKEQSTFLTLQAQAAMGLGETEQASTILEALVAEDPMNGQALLTLGNLQRELDRIEDAAFSYEQAAQVDETRVDALVQHARMLISLRDYSPAVTLLQRVVLLEPGPRYEDFLERVQSANRASKGQI</sequence>
<dbReference type="PANTHER" id="PTHR12558:SF13">
    <property type="entry name" value="CELL DIVISION CYCLE PROTEIN 27 HOMOLOG"/>
    <property type="match status" value="1"/>
</dbReference>
<dbReference type="SMART" id="SM00028">
    <property type="entry name" value="TPR"/>
    <property type="match status" value="7"/>
</dbReference>
<dbReference type="PANTHER" id="PTHR12558">
    <property type="entry name" value="CELL DIVISION CYCLE 16,23,27"/>
    <property type="match status" value="1"/>
</dbReference>
<feature type="repeat" description="TPR" evidence="1">
    <location>
        <begin position="92"/>
        <end position="125"/>
    </location>
</feature>
<protein>
    <submittedName>
        <fullName evidence="3">Tetratricopeptide repeat protein</fullName>
    </submittedName>
</protein>
<feature type="repeat" description="TPR" evidence="1">
    <location>
        <begin position="160"/>
        <end position="193"/>
    </location>
</feature>
<keyword evidence="1" id="KW-0802">TPR repeat</keyword>
<reference evidence="3 4" key="1">
    <citation type="submission" date="2023-04" db="EMBL/GenBank/DDBJ databases">
        <title>A novel bacteria isolated from coastal sediment.</title>
        <authorList>
            <person name="Liu X.-J."/>
            <person name="Du Z.-J."/>
        </authorList>
    </citation>
    <scope>NUCLEOTIDE SEQUENCE [LARGE SCALE GENOMIC DNA]</scope>
    <source>
        <strain evidence="3 4">SDUM461004</strain>
    </source>
</reference>
<dbReference type="InterPro" id="IPR019734">
    <property type="entry name" value="TPR_rpt"/>
</dbReference>
<dbReference type="EMBL" id="JARXIC010000003">
    <property type="protein sequence ID" value="MDQ8193398.1"/>
    <property type="molecule type" value="Genomic_DNA"/>
</dbReference>
<evidence type="ECO:0000256" key="2">
    <source>
        <dbReference type="SAM" id="SignalP"/>
    </source>
</evidence>
<keyword evidence="2" id="KW-0732">Signal</keyword>
<evidence type="ECO:0000313" key="4">
    <source>
        <dbReference type="Proteomes" id="UP001243717"/>
    </source>
</evidence>
<gene>
    <name evidence="3" type="ORF">QEH59_03115</name>
</gene>
<comment type="caution">
    <text evidence="3">The sequence shown here is derived from an EMBL/GenBank/DDBJ whole genome shotgun (WGS) entry which is preliminary data.</text>
</comment>
<dbReference type="Pfam" id="PF13432">
    <property type="entry name" value="TPR_16"/>
    <property type="match status" value="2"/>
</dbReference>
<dbReference type="PROSITE" id="PS50005">
    <property type="entry name" value="TPR"/>
    <property type="match status" value="2"/>
</dbReference>
<accession>A0ABU1AGU3</accession>
<name>A0ABU1AGU3_9BACT</name>
<feature type="chain" id="PRO_5047493623" evidence="2">
    <location>
        <begin position="24"/>
        <end position="456"/>
    </location>
</feature>
<dbReference type="RefSeq" id="WP_308949624.1">
    <property type="nucleotide sequence ID" value="NZ_JARXIC010000003.1"/>
</dbReference>
<dbReference type="SUPFAM" id="SSF48452">
    <property type="entry name" value="TPR-like"/>
    <property type="match status" value="2"/>
</dbReference>
<feature type="signal peptide" evidence="2">
    <location>
        <begin position="1"/>
        <end position="23"/>
    </location>
</feature>
<organism evidence="3 4">
    <name type="scientific">Thalassobacterium sedimentorum</name>
    <dbReference type="NCBI Taxonomy" id="3041258"/>
    <lineage>
        <taxon>Bacteria</taxon>
        <taxon>Pseudomonadati</taxon>
        <taxon>Verrucomicrobiota</taxon>
        <taxon>Opitutia</taxon>
        <taxon>Puniceicoccales</taxon>
        <taxon>Coraliomargaritaceae</taxon>
        <taxon>Thalassobacterium</taxon>
    </lineage>
</organism>
<dbReference type="Proteomes" id="UP001243717">
    <property type="component" value="Unassembled WGS sequence"/>
</dbReference>
<proteinExistence type="predicted"/>
<evidence type="ECO:0000313" key="3">
    <source>
        <dbReference type="EMBL" id="MDQ8193398.1"/>
    </source>
</evidence>
<keyword evidence="4" id="KW-1185">Reference proteome</keyword>